<proteinExistence type="predicted"/>
<feature type="signal peptide" evidence="2">
    <location>
        <begin position="1"/>
        <end position="25"/>
    </location>
</feature>
<feature type="chain" id="PRO_5044209744" description="Protein xylosyltransferase" evidence="2">
    <location>
        <begin position="26"/>
        <end position="649"/>
    </location>
</feature>
<comment type="caution">
    <text evidence="3">The sequence shown here is derived from an EMBL/GenBank/DDBJ whole genome shotgun (WGS) entry which is preliminary data.</text>
</comment>
<evidence type="ECO:0000313" key="3">
    <source>
        <dbReference type="EMBL" id="KAL1524606.1"/>
    </source>
</evidence>
<feature type="region of interest" description="Disordered" evidence="1">
    <location>
        <begin position="174"/>
        <end position="194"/>
    </location>
</feature>
<dbReference type="AlphaFoldDB" id="A0AB34JUJ8"/>
<evidence type="ECO:0008006" key="5">
    <source>
        <dbReference type="Google" id="ProtNLM"/>
    </source>
</evidence>
<gene>
    <name evidence="3" type="ORF">AB1Y20_019495</name>
</gene>
<feature type="compositionally biased region" description="Pro residues" evidence="1">
    <location>
        <begin position="177"/>
        <end position="191"/>
    </location>
</feature>
<dbReference type="EMBL" id="JBGBPQ010000005">
    <property type="protein sequence ID" value="KAL1524606.1"/>
    <property type="molecule type" value="Genomic_DNA"/>
</dbReference>
<protein>
    <recommendedName>
        <fullName evidence="5">Protein xylosyltransferase</fullName>
    </recommendedName>
</protein>
<sequence length="649" mass="69465">MRAAAVCLAVALVAALLWFCTRADAGPCDSSAARAALELHLHARLNRSLAPLLAENFRLRAALSARPPPPAAAPAAPAALPCGTRRGAILREGSILWKNRHGRFVRRTVVLRNASLAICKRGHPAESEAALDPAALGVRMGAPTADGVHRIRILSARGATLALLGVEGAAEAQVAPPAAPASPPASPPPRPAQRWARALRSLHQRPPPAAIAAPADEGSEACHRRVLRAGAHALHHHAAPASVPTRGAFAAACARESARPPAHADGGAEERAAAAAPGVVQAGRRYLVLDRSFTHGLGHEILVYNLGLRVARALNLTWVHVPLLSHAERGDHADLVGKASQLDEWLGLGRGEVEWRQLRKETSLRVIELSRPCPRGASKMAKGGARWESVQAMVRSAPSGPLIFRLCGDIKGLAIPGEADTSKYSFETTGAWWRMKLAASRLASPPTHSVSLFEPQAINVAVHIRRGDMVFRNFYKQLSPDAYFVNAMWHLLATISAHAAAAGNFSQRIVFHVFSELPPSHSWTGAAKVPVDGQAEFVDELGCKSNLREQLRTLAGVSARWDLRLHLGLDTILSLKAMAYADALIASDSSFSLSAGVMSTGVVLSMRKWRRFPSGARGGLRFPITTEPDGSFDCVLGVRQWMRARHGRK</sequence>
<evidence type="ECO:0000256" key="2">
    <source>
        <dbReference type="SAM" id="SignalP"/>
    </source>
</evidence>
<name>A0AB34JUJ8_PRYPA</name>
<evidence type="ECO:0000256" key="1">
    <source>
        <dbReference type="SAM" id="MobiDB-lite"/>
    </source>
</evidence>
<dbReference type="Proteomes" id="UP001515480">
    <property type="component" value="Unassembled WGS sequence"/>
</dbReference>
<keyword evidence="4" id="KW-1185">Reference proteome</keyword>
<reference evidence="3 4" key="1">
    <citation type="journal article" date="2024" name="Science">
        <title>Giant polyketide synthase enzymes in the biosynthesis of giant marine polyether toxins.</title>
        <authorList>
            <person name="Fallon T.R."/>
            <person name="Shende V.V."/>
            <person name="Wierzbicki I.H."/>
            <person name="Pendleton A.L."/>
            <person name="Watervoot N.F."/>
            <person name="Auber R.P."/>
            <person name="Gonzalez D.J."/>
            <person name="Wisecaver J.H."/>
            <person name="Moore B.S."/>
        </authorList>
    </citation>
    <scope>NUCLEOTIDE SEQUENCE [LARGE SCALE GENOMIC DNA]</scope>
    <source>
        <strain evidence="3 4">12B1</strain>
    </source>
</reference>
<evidence type="ECO:0000313" key="4">
    <source>
        <dbReference type="Proteomes" id="UP001515480"/>
    </source>
</evidence>
<accession>A0AB34JUJ8</accession>
<organism evidence="3 4">
    <name type="scientific">Prymnesium parvum</name>
    <name type="common">Toxic golden alga</name>
    <dbReference type="NCBI Taxonomy" id="97485"/>
    <lineage>
        <taxon>Eukaryota</taxon>
        <taxon>Haptista</taxon>
        <taxon>Haptophyta</taxon>
        <taxon>Prymnesiophyceae</taxon>
        <taxon>Prymnesiales</taxon>
        <taxon>Prymnesiaceae</taxon>
        <taxon>Prymnesium</taxon>
    </lineage>
</organism>
<keyword evidence="2" id="KW-0732">Signal</keyword>